<protein>
    <recommendedName>
        <fullName evidence="5">Histidinol dehydrogenase</fullName>
        <shortName evidence="5">HDH</shortName>
        <ecNumber evidence="5">1.1.1.23</ecNumber>
    </recommendedName>
</protein>
<dbReference type="GO" id="GO:0004399">
    <property type="term" value="F:histidinol dehydrogenase activity"/>
    <property type="evidence" value="ECO:0007669"/>
    <property type="project" value="UniProtKB-UniRule"/>
</dbReference>
<dbReference type="GO" id="GO:0051287">
    <property type="term" value="F:NAD binding"/>
    <property type="evidence" value="ECO:0007669"/>
    <property type="project" value="InterPro"/>
</dbReference>
<evidence type="ECO:0000256" key="1">
    <source>
        <dbReference type="ARBA" id="ARBA00010178"/>
    </source>
</evidence>
<dbReference type="EMBL" id="CP003742">
    <property type="protein sequence ID" value="AGI72452.1"/>
    <property type="molecule type" value="Genomic_DNA"/>
</dbReference>
<comment type="function">
    <text evidence="5">Catalyzes the sequential NAD-dependent oxidations of L-histidinol to L-histidinaldehyde and then to L-histidine.</text>
</comment>
<keyword evidence="5 8" id="KW-0520">NAD</keyword>
<feature type="binding site" evidence="5 10">
    <location>
        <position position="420"/>
    </location>
    <ligand>
        <name>Zn(2+)</name>
        <dbReference type="ChEBI" id="CHEBI:29105"/>
    </ligand>
</feature>
<keyword evidence="4 5" id="KW-0560">Oxidoreductase</keyword>
<comment type="catalytic activity">
    <reaction evidence="5">
        <text>L-histidinol + 2 NAD(+) + H2O = L-histidine + 2 NADH + 3 H(+)</text>
        <dbReference type="Rhea" id="RHEA:20641"/>
        <dbReference type="ChEBI" id="CHEBI:15377"/>
        <dbReference type="ChEBI" id="CHEBI:15378"/>
        <dbReference type="ChEBI" id="CHEBI:57540"/>
        <dbReference type="ChEBI" id="CHEBI:57595"/>
        <dbReference type="ChEBI" id="CHEBI:57699"/>
        <dbReference type="ChEBI" id="CHEBI:57945"/>
        <dbReference type="EC" id="1.1.1.23"/>
    </reaction>
</comment>
<dbReference type="InterPro" id="IPR016161">
    <property type="entry name" value="Ald_DH/histidinol_DH"/>
</dbReference>
<dbReference type="PROSITE" id="PS00611">
    <property type="entry name" value="HISOL_DEHYDROGENASE"/>
    <property type="match status" value="1"/>
</dbReference>
<dbReference type="PRINTS" id="PR00083">
    <property type="entry name" value="HOLDHDRGNASE"/>
</dbReference>
<dbReference type="HOGENOM" id="CLU_006732_3_3_5"/>
<dbReference type="AlphaFoldDB" id="M9RJX5"/>
<evidence type="ECO:0000313" key="12">
    <source>
        <dbReference type="EMBL" id="AGI72452.1"/>
    </source>
</evidence>
<evidence type="ECO:0000313" key="13">
    <source>
        <dbReference type="Proteomes" id="UP000004688"/>
    </source>
</evidence>
<dbReference type="STRING" id="391616.OA238_c23860"/>
<dbReference type="OrthoDB" id="9805269at2"/>
<feature type="binding site" evidence="5 8">
    <location>
        <position position="214"/>
    </location>
    <ligand>
        <name>NAD(+)</name>
        <dbReference type="ChEBI" id="CHEBI:57540"/>
    </ligand>
</feature>
<evidence type="ECO:0000256" key="4">
    <source>
        <dbReference type="ARBA" id="ARBA00023002"/>
    </source>
</evidence>
<dbReference type="InterPro" id="IPR022695">
    <property type="entry name" value="Histidinol_DH_monofunct"/>
</dbReference>
<feature type="binding site" evidence="5 8">
    <location>
        <position position="130"/>
    </location>
    <ligand>
        <name>NAD(+)</name>
        <dbReference type="ChEBI" id="CHEBI:57540"/>
    </ligand>
</feature>
<feature type="binding site" evidence="5 9">
    <location>
        <position position="415"/>
    </location>
    <ligand>
        <name>substrate</name>
    </ligand>
</feature>
<dbReference type="InterPro" id="IPR001692">
    <property type="entry name" value="Histidinol_DH_CS"/>
</dbReference>
<keyword evidence="3 5" id="KW-0862">Zinc</keyword>
<feature type="active site" description="Proton acceptor" evidence="5 7">
    <location>
        <position position="328"/>
    </location>
</feature>
<feature type="binding site" evidence="5 9">
    <location>
        <position position="237"/>
    </location>
    <ligand>
        <name>substrate</name>
    </ligand>
</feature>
<feature type="binding site" evidence="5 9">
    <location>
        <position position="420"/>
    </location>
    <ligand>
        <name>substrate</name>
    </ligand>
</feature>
<gene>
    <name evidence="12" type="primary">hisD3</name>
    <name evidence="5" type="synonym">hisD</name>
    <name evidence="12" type="ORF">OA238_c23860</name>
</gene>
<dbReference type="Gene3D" id="1.20.5.1300">
    <property type="match status" value="1"/>
</dbReference>
<feature type="binding site" evidence="5 9">
    <location>
        <position position="361"/>
    </location>
    <ligand>
        <name>substrate</name>
    </ligand>
</feature>
<evidence type="ECO:0000256" key="6">
    <source>
        <dbReference type="PIRNR" id="PIRNR000099"/>
    </source>
</evidence>
<feature type="binding site" evidence="5 8">
    <location>
        <position position="191"/>
    </location>
    <ligand>
        <name>NAD(+)</name>
        <dbReference type="ChEBI" id="CHEBI:57540"/>
    </ligand>
</feature>
<evidence type="ECO:0000256" key="5">
    <source>
        <dbReference type="HAMAP-Rule" id="MF_01024"/>
    </source>
</evidence>
<comment type="pathway">
    <text evidence="5">Amino-acid biosynthesis; L-histidine biosynthesis; L-histidine from 5-phospho-alpha-D-ribose 1-diphosphate: step 9/9.</text>
</comment>
<evidence type="ECO:0000256" key="7">
    <source>
        <dbReference type="PIRSR" id="PIRSR000099-1"/>
    </source>
</evidence>
<evidence type="ECO:0000256" key="11">
    <source>
        <dbReference type="RuleBase" id="RU004175"/>
    </source>
</evidence>
<feature type="binding site" evidence="5 9">
    <location>
        <position position="328"/>
    </location>
    <ligand>
        <name>substrate</name>
    </ligand>
</feature>
<evidence type="ECO:0000256" key="10">
    <source>
        <dbReference type="PIRSR" id="PIRSR000099-4"/>
    </source>
</evidence>
<dbReference type="Proteomes" id="UP000004688">
    <property type="component" value="Chromosome"/>
</dbReference>
<feature type="binding site" evidence="5 10">
    <location>
        <position position="259"/>
    </location>
    <ligand>
        <name>Zn(2+)</name>
        <dbReference type="ChEBI" id="CHEBI:29105"/>
    </ligand>
</feature>
<feature type="binding site" evidence="5 10">
    <location>
        <position position="361"/>
    </location>
    <ligand>
        <name>Zn(2+)</name>
        <dbReference type="ChEBI" id="CHEBI:29105"/>
    </ligand>
</feature>
<feature type="binding site" evidence="5 9">
    <location>
        <position position="259"/>
    </location>
    <ligand>
        <name>substrate</name>
    </ligand>
</feature>
<name>M9RJX5_9RHOB</name>
<dbReference type="NCBIfam" id="TIGR00069">
    <property type="entry name" value="hisD"/>
    <property type="match status" value="1"/>
</dbReference>
<evidence type="ECO:0000256" key="8">
    <source>
        <dbReference type="PIRSR" id="PIRSR000099-2"/>
    </source>
</evidence>
<dbReference type="EC" id="1.1.1.23" evidence="5"/>
<dbReference type="PIRSF" id="PIRSF000099">
    <property type="entry name" value="Histidinol_dh"/>
    <property type="match status" value="1"/>
</dbReference>
<sequence length="434" mass="46120">MPQFLDTSDIDFEAAFQALLGAKREDSPDVDAVVAGIIADVRARGDVAVLELTAKFDRLQLDADGLRFTRAEMEDYCAKVSDEDRAALELAATRIRDYHLRQMPEDAFWTDEAGASLGWRWTPVSAAGLYVPGGIATYPSSVLMNAVPAKVAGVGRLAMVVPTPDGMVNPLVLMAARIAGVDEIYRIGGAQAVAALAYGTETIAPVDKITGPGNAYVAAAKRRVFGKVGIDMIAGPSEILVIADKDNDPDWIALDLLSQAEHDESAQSILITDDAAFGQAVARAVEARLQTLERRAVAGPSWRDYGAIITVKNMAQAVVLSDIMAPEHLEICVADADGMADKITHAGAIFIGAWTPEAIGDYVGGPNHVLPTARSARFSSGLSVMDFLKRTTLAKMSPDALAAIGPAAERLAISESLQAHGLSVRARLDKLNRD</sequence>
<dbReference type="InterPro" id="IPR012131">
    <property type="entry name" value="Hstdl_DH"/>
</dbReference>
<dbReference type="GO" id="GO:0008270">
    <property type="term" value="F:zinc ion binding"/>
    <property type="evidence" value="ECO:0007669"/>
    <property type="project" value="UniProtKB-UniRule"/>
</dbReference>
<feature type="binding site" evidence="5 10">
    <location>
        <position position="262"/>
    </location>
    <ligand>
        <name>Zn(2+)</name>
        <dbReference type="ChEBI" id="CHEBI:29105"/>
    </ligand>
</feature>
<evidence type="ECO:0000256" key="2">
    <source>
        <dbReference type="ARBA" id="ARBA00022723"/>
    </source>
</evidence>
<dbReference type="FunFam" id="3.40.50.1980:FF:000001">
    <property type="entry name" value="Histidinol dehydrogenase"/>
    <property type="match status" value="1"/>
</dbReference>
<keyword evidence="5" id="KW-0028">Amino-acid biosynthesis</keyword>
<evidence type="ECO:0000256" key="9">
    <source>
        <dbReference type="PIRSR" id="PIRSR000099-3"/>
    </source>
</evidence>
<dbReference type="GO" id="GO:0000105">
    <property type="term" value="P:L-histidine biosynthetic process"/>
    <property type="evidence" value="ECO:0007669"/>
    <property type="project" value="UniProtKB-UniRule"/>
</dbReference>
<feature type="active site" description="Proton acceptor" evidence="5 7">
    <location>
        <position position="327"/>
    </location>
</feature>
<evidence type="ECO:0000256" key="3">
    <source>
        <dbReference type="ARBA" id="ARBA00022833"/>
    </source>
</evidence>
<dbReference type="PANTHER" id="PTHR21256">
    <property type="entry name" value="HISTIDINOL DEHYDROGENASE HDH"/>
    <property type="match status" value="1"/>
</dbReference>
<dbReference type="Gene3D" id="3.40.50.1980">
    <property type="entry name" value="Nitrogenase molybdenum iron protein domain"/>
    <property type="match status" value="2"/>
</dbReference>
<dbReference type="FunFam" id="3.40.50.1980:FF:000026">
    <property type="entry name" value="Histidinol dehydrogenase"/>
    <property type="match status" value="1"/>
</dbReference>
<dbReference type="SUPFAM" id="SSF53720">
    <property type="entry name" value="ALDH-like"/>
    <property type="match status" value="1"/>
</dbReference>
<dbReference type="KEGG" id="oar:OA238_c23860"/>
<organism evidence="12 13">
    <name type="scientific">Octadecabacter arcticus 238</name>
    <dbReference type="NCBI Taxonomy" id="391616"/>
    <lineage>
        <taxon>Bacteria</taxon>
        <taxon>Pseudomonadati</taxon>
        <taxon>Pseudomonadota</taxon>
        <taxon>Alphaproteobacteria</taxon>
        <taxon>Rhodobacterales</taxon>
        <taxon>Roseobacteraceae</taxon>
        <taxon>Octadecabacter</taxon>
    </lineage>
</organism>
<keyword evidence="2 5" id="KW-0479">Metal-binding</keyword>
<dbReference type="UniPathway" id="UPA00031">
    <property type="reaction ID" value="UER00014"/>
</dbReference>
<feature type="binding site" evidence="5 9">
    <location>
        <position position="262"/>
    </location>
    <ligand>
        <name>substrate</name>
    </ligand>
</feature>
<keyword evidence="5" id="KW-0368">Histidine biosynthesis</keyword>
<comment type="cofactor">
    <cofactor evidence="5 10">
        <name>Zn(2+)</name>
        <dbReference type="ChEBI" id="CHEBI:29105"/>
    </cofactor>
    <text evidence="5 10">Binds 1 zinc ion per subunit.</text>
</comment>
<proteinExistence type="inferred from homology"/>
<dbReference type="eggNOG" id="COG0141">
    <property type="taxonomic scope" value="Bacteria"/>
</dbReference>
<keyword evidence="13" id="KW-1185">Reference proteome</keyword>
<accession>M9RJX5</accession>
<dbReference type="Pfam" id="PF00815">
    <property type="entry name" value="Histidinol_dh"/>
    <property type="match status" value="1"/>
</dbReference>
<dbReference type="CDD" id="cd06572">
    <property type="entry name" value="Histidinol_dh"/>
    <property type="match status" value="1"/>
</dbReference>
<dbReference type="HAMAP" id="MF_01024">
    <property type="entry name" value="HisD"/>
    <property type="match status" value="1"/>
</dbReference>
<dbReference type="RefSeq" id="WP_015495534.1">
    <property type="nucleotide sequence ID" value="NC_020908.1"/>
</dbReference>
<dbReference type="GO" id="GO:0005829">
    <property type="term" value="C:cytosol"/>
    <property type="evidence" value="ECO:0007669"/>
    <property type="project" value="TreeGrafter"/>
</dbReference>
<reference evidence="12 13" key="1">
    <citation type="journal article" date="2013" name="PLoS ONE">
        <title>Poles Apart: Arctic and Antarctic Octadecabacter strains Share High Genome Plasticity and a New Type of Xanthorhodopsin.</title>
        <authorList>
            <person name="Vollmers J."/>
            <person name="Voget S."/>
            <person name="Dietrich S."/>
            <person name="Gollnow K."/>
            <person name="Smits M."/>
            <person name="Meyer K."/>
            <person name="Brinkhoff T."/>
            <person name="Simon M."/>
            <person name="Daniel R."/>
        </authorList>
    </citation>
    <scope>NUCLEOTIDE SEQUENCE [LARGE SCALE GENOMIC DNA]</scope>
    <source>
        <strain evidence="12 13">238</strain>
    </source>
</reference>
<dbReference type="PANTHER" id="PTHR21256:SF2">
    <property type="entry name" value="HISTIDINE BIOSYNTHESIS TRIFUNCTIONAL PROTEIN"/>
    <property type="match status" value="1"/>
</dbReference>
<comment type="similarity">
    <text evidence="1 5 6 11">Belongs to the histidinol dehydrogenase family.</text>
</comment>